<dbReference type="InterPro" id="IPR010773">
    <property type="entry name" value="Mycophage_PG1_Gp7"/>
</dbReference>
<dbReference type="EMBL" id="MLCF01000177">
    <property type="protein sequence ID" value="OIV35262.1"/>
    <property type="molecule type" value="Genomic_DNA"/>
</dbReference>
<keyword evidence="1" id="KW-1133">Transmembrane helix</keyword>
<organism evidence="2 3">
    <name type="scientific">Mangrovactinospora gilvigrisea</name>
    <dbReference type="NCBI Taxonomy" id="1428644"/>
    <lineage>
        <taxon>Bacteria</taxon>
        <taxon>Bacillati</taxon>
        <taxon>Actinomycetota</taxon>
        <taxon>Actinomycetes</taxon>
        <taxon>Kitasatosporales</taxon>
        <taxon>Streptomycetaceae</taxon>
        <taxon>Mangrovactinospora</taxon>
    </lineage>
</organism>
<dbReference type="Proteomes" id="UP000243342">
    <property type="component" value="Unassembled WGS sequence"/>
</dbReference>
<evidence type="ECO:0008006" key="4">
    <source>
        <dbReference type="Google" id="ProtNLM"/>
    </source>
</evidence>
<protein>
    <recommendedName>
        <fullName evidence="4">DUF1360 domain-containing protein</fullName>
    </recommendedName>
</protein>
<feature type="transmembrane region" description="Helical" evidence="1">
    <location>
        <begin position="40"/>
        <end position="65"/>
    </location>
</feature>
<accession>A0A1J7B9H6</accession>
<dbReference type="Pfam" id="PF07098">
    <property type="entry name" value="DUF1360"/>
    <property type="match status" value="1"/>
</dbReference>
<evidence type="ECO:0000256" key="1">
    <source>
        <dbReference type="SAM" id="Phobius"/>
    </source>
</evidence>
<dbReference type="RefSeq" id="WP_071658781.1">
    <property type="nucleotide sequence ID" value="NZ_MLCF01000177.1"/>
</dbReference>
<reference evidence="2 3" key="1">
    <citation type="submission" date="2016-10" db="EMBL/GenBank/DDBJ databases">
        <title>Genome sequence of Streptomyces gilvigriseus MUSC 26.</title>
        <authorList>
            <person name="Lee L.-H."/>
            <person name="Ser H.-L."/>
        </authorList>
    </citation>
    <scope>NUCLEOTIDE SEQUENCE [LARGE SCALE GENOMIC DNA]</scope>
    <source>
        <strain evidence="2 3">MUSC 26</strain>
    </source>
</reference>
<keyword evidence="1" id="KW-0472">Membrane</keyword>
<evidence type="ECO:0000313" key="2">
    <source>
        <dbReference type="EMBL" id="OIV35262.1"/>
    </source>
</evidence>
<keyword evidence="3" id="KW-1185">Reference proteome</keyword>
<evidence type="ECO:0000313" key="3">
    <source>
        <dbReference type="Proteomes" id="UP000243342"/>
    </source>
</evidence>
<dbReference type="AlphaFoldDB" id="A0A1J7B9H6"/>
<gene>
    <name evidence="2" type="ORF">BIV57_22515</name>
</gene>
<sequence length="115" mass="12906">MLPWLTIGLTIAAHFRLTRLITDDTLLQPLRDWGARTADWLGTLLECAWCAGLWIAAGLTALAYLVGETTWYRAACIALGISWLYGIASQWLDSPPPSRQQEITLIHVNRETGRR</sequence>
<name>A0A1J7B9H6_9ACTN</name>
<proteinExistence type="predicted"/>
<keyword evidence="1" id="KW-0812">Transmembrane</keyword>
<comment type="caution">
    <text evidence="2">The sequence shown here is derived from an EMBL/GenBank/DDBJ whole genome shotgun (WGS) entry which is preliminary data.</text>
</comment>